<dbReference type="RefSeq" id="WP_343229472.1">
    <property type="nucleotide sequence ID" value="NZ_JAGFNU010000013.1"/>
</dbReference>
<gene>
    <name evidence="7" type="ORF">ACFFUT_09280</name>
</gene>
<evidence type="ECO:0000256" key="4">
    <source>
        <dbReference type="ARBA" id="ARBA00022801"/>
    </source>
</evidence>
<dbReference type="SUPFAM" id="SSF52980">
    <property type="entry name" value="Restriction endonuclease-like"/>
    <property type="match status" value="1"/>
</dbReference>
<evidence type="ECO:0000256" key="3">
    <source>
        <dbReference type="ARBA" id="ARBA00022763"/>
    </source>
</evidence>
<evidence type="ECO:0000313" key="8">
    <source>
        <dbReference type="Proteomes" id="UP001589683"/>
    </source>
</evidence>
<proteinExistence type="inferred from homology"/>
<comment type="caution">
    <text evidence="7">The sequence shown here is derived from an EMBL/GenBank/DDBJ whole genome shotgun (WGS) entry which is preliminary data.</text>
</comment>
<keyword evidence="2 7" id="KW-0255">Endonuclease</keyword>
<accession>A0ABV5JGJ4</accession>
<dbReference type="InterPro" id="IPR011335">
    <property type="entry name" value="Restrct_endonuc-II-like"/>
</dbReference>
<keyword evidence="8" id="KW-1185">Reference proteome</keyword>
<keyword evidence="5" id="KW-0234">DNA repair</keyword>
<dbReference type="EMBL" id="JBHMEA010000034">
    <property type="protein sequence ID" value="MFB9231976.1"/>
    <property type="molecule type" value="Genomic_DNA"/>
</dbReference>
<reference evidence="7 8" key="1">
    <citation type="submission" date="2024-09" db="EMBL/GenBank/DDBJ databases">
        <authorList>
            <person name="Sun Q."/>
            <person name="Mori K."/>
        </authorList>
    </citation>
    <scope>NUCLEOTIDE SEQUENCE [LARGE SCALE GENOMIC DNA]</scope>
    <source>
        <strain evidence="7 8">CECT 8726</strain>
    </source>
</reference>
<evidence type="ECO:0000313" key="7">
    <source>
        <dbReference type="EMBL" id="MFB9231976.1"/>
    </source>
</evidence>
<dbReference type="Gene3D" id="3.40.960.10">
    <property type="entry name" value="VSR Endonuclease"/>
    <property type="match status" value="1"/>
</dbReference>
<evidence type="ECO:0000256" key="1">
    <source>
        <dbReference type="ARBA" id="ARBA00022722"/>
    </source>
</evidence>
<sequence>MRTRNAWQALADVHDTATRSRNMAAIKGKDTRPELILRSGLHARGFRFRLHHKKLPGKPDLVFPKYRAVLFANGCFWHGHECHLFKWPKSREEFWRTKIGGNVERDQRNAADLQSAGWRIGVVWECALKGKWRRDTGDVIDTVATWLSSDANNLCVESRLVD</sequence>
<evidence type="ECO:0000256" key="6">
    <source>
        <dbReference type="ARBA" id="ARBA00029466"/>
    </source>
</evidence>
<dbReference type="InterPro" id="IPR004603">
    <property type="entry name" value="DNA_mismatch_endonuc_vsr"/>
</dbReference>
<dbReference type="CDD" id="cd00221">
    <property type="entry name" value="Vsr"/>
    <property type="match status" value="1"/>
</dbReference>
<name>A0ABV5JGJ4_9RHOB</name>
<evidence type="ECO:0000256" key="2">
    <source>
        <dbReference type="ARBA" id="ARBA00022759"/>
    </source>
</evidence>
<protein>
    <submittedName>
        <fullName evidence="7">Very short patch repair endonuclease</fullName>
    </submittedName>
</protein>
<dbReference type="GO" id="GO:0004519">
    <property type="term" value="F:endonuclease activity"/>
    <property type="evidence" value="ECO:0007669"/>
    <property type="project" value="UniProtKB-KW"/>
</dbReference>
<dbReference type="Pfam" id="PF03852">
    <property type="entry name" value="Vsr"/>
    <property type="match status" value="1"/>
</dbReference>
<comment type="similarity">
    <text evidence="6">Belongs to the Vsr family.</text>
</comment>
<keyword evidence="1" id="KW-0540">Nuclease</keyword>
<dbReference type="NCBIfam" id="TIGR00632">
    <property type="entry name" value="vsr"/>
    <property type="match status" value="1"/>
</dbReference>
<evidence type="ECO:0000256" key="5">
    <source>
        <dbReference type="ARBA" id="ARBA00023204"/>
    </source>
</evidence>
<keyword evidence="4" id="KW-0378">Hydrolase</keyword>
<keyword evidence="3" id="KW-0227">DNA damage</keyword>
<organism evidence="7 8">
    <name type="scientific">Pseudohalocynthiibacter aestuariivivens</name>
    <dbReference type="NCBI Taxonomy" id="1591409"/>
    <lineage>
        <taxon>Bacteria</taxon>
        <taxon>Pseudomonadati</taxon>
        <taxon>Pseudomonadota</taxon>
        <taxon>Alphaproteobacteria</taxon>
        <taxon>Rhodobacterales</taxon>
        <taxon>Paracoccaceae</taxon>
        <taxon>Pseudohalocynthiibacter</taxon>
    </lineage>
</organism>
<dbReference type="Proteomes" id="UP001589683">
    <property type="component" value="Unassembled WGS sequence"/>
</dbReference>